<proteinExistence type="predicted"/>
<feature type="region of interest" description="Disordered" evidence="1">
    <location>
        <begin position="400"/>
        <end position="421"/>
    </location>
</feature>
<dbReference type="EMBL" id="JAHIBW010000025">
    <property type="protein sequence ID" value="KAG7298216.1"/>
    <property type="molecule type" value="Genomic_DNA"/>
</dbReference>
<evidence type="ECO:0000313" key="2">
    <source>
        <dbReference type="EMBL" id="KAG7298216.1"/>
    </source>
</evidence>
<organism evidence="2 3">
    <name type="scientific">Plutella xylostella</name>
    <name type="common">Diamondback moth</name>
    <name type="synonym">Plutella maculipennis</name>
    <dbReference type="NCBI Taxonomy" id="51655"/>
    <lineage>
        <taxon>Eukaryota</taxon>
        <taxon>Metazoa</taxon>
        <taxon>Ecdysozoa</taxon>
        <taxon>Arthropoda</taxon>
        <taxon>Hexapoda</taxon>
        <taxon>Insecta</taxon>
        <taxon>Pterygota</taxon>
        <taxon>Neoptera</taxon>
        <taxon>Endopterygota</taxon>
        <taxon>Lepidoptera</taxon>
        <taxon>Glossata</taxon>
        <taxon>Ditrysia</taxon>
        <taxon>Yponomeutoidea</taxon>
        <taxon>Plutellidae</taxon>
        <taxon>Plutella</taxon>
    </lineage>
</organism>
<dbReference type="InterPro" id="IPR049630">
    <property type="entry name" value="DYDC-like_DD"/>
</dbReference>
<protein>
    <submittedName>
        <fullName evidence="2">Uncharacterized protein</fullName>
    </submittedName>
</protein>
<feature type="compositionally biased region" description="Basic residues" evidence="1">
    <location>
        <begin position="406"/>
        <end position="416"/>
    </location>
</feature>
<dbReference type="CDD" id="cd22966">
    <property type="entry name" value="DD_DYDC-like"/>
    <property type="match status" value="1"/>
</dbReference>
<name>A0ABQ7PZA2_PLUXY</name>
<gene>
    <name evidence="2" type="ORF">JYU34_019027</name>
</gene>
<dbReference type="Proteomes" id="UP000823941">
    <property type="component" value="Chromosome 25"/>
</dbReference>
<sequence length="447" mass="52631">MVDVYCKVFVQKLRRLELEEMCIQVLPNISSQLKKLVRLLVNTQYRDGFIHAYYGDIKEKVIAFNNFWRESIDMATKEVDLISSTASKDDYIALIDISMFMLNASQTDFAKEFLPVTSPDDKEMYIELEGKYKEHCEKILAEKERANAVHARYYPLPVIEENLKITLQKMSDIFEFTHTYIAMFLVDRLYQLRSSLEDIHGRVRRDLNNLVSNRTETINTLKEDMLDANQRRVELEKNPDNSLELAETEDNETAYHYDKFGRYVDQNEKIYERATCASSYKLDENELFQKVTKDCGHSEAPNKECEIEFKDPTDEPIFPIPPHCSGQMDQNAMAYIFEHFGAILPTALADVEKLRPRNPIHYLGHRLLRLKYTKTAKEWKMGQDEFSKYFGDITKEKEQKAAKDHASRKRQQIKRRKPEESDDALEWQLFHRQMALEHFVNYVHSDL</sequence>
<evidence type="ECO:0000313" key="3">
    <source>
        <dbReference type="Proteomes" id="UP000823941"/>
    </source>
</evidence>
<accession>A0ABQ7PZA2</accession>
<evidence type="ECO:0000256" key="1">
    <source>
        <dbReference type="SAM" id="MobiDB-lite"/>
    </source>
</evidence>
<reference evidence="2 3" key="1">
    <citation type="submission" date="2021-06" db="EMBL/GenBank/DDBJ databases">
        <title>A haploid diamondback moth (Plutella xylostella L.) genome assembly resolves 31 chromosomes and identifies a diamide resistance mutation.</title>
        <authorList>
            <person name="Ward C.M."/>
            <person name="Perry K.D."/>
            <person name="Baker G."/>
            <person name="Powis K."/>
            <person name="Heckel D.G."/>
            <person name="Baxter S.W."/>
        </authorList>
    </citation>
    <scope>NUCLEOTIDE SEQUENCE [LARGE SCALE GENOMIC DNA]</scope>
    <source>
        <strain evidence="2 3">LV</strain>
        <tissue evidence="2">Single pupa</tissue>
    </source>
</reference>
<keyword evidence="3" id="KW-1185">Reference proteome</keyword>
<comment type="caution">
    <text evidence="2">The sequence shown here is derived from an EMBL/GenBank/DDBJ whole genome shotgun (WGS) entry which is preliminary data.</text>
</comment>